<feature type="domain" description="Capsule synthesis protein CapA" evidence="12">
    <location>
        <begin position="331"/>
        <end position="570"/>
    </location>
</feature>
<dbReference type="Pfam" id="PF09587">
    <property type="entry name" value="PGA_cap"/>
    <property type="match status" value="1"/>
</dbReference>
<comment type="similarity">
    <text evidence="1">Belongs to the CapA family.</text>
</comment>
<dbReference type="PANTHER" id="PTHR33393">
    <property type="entry name" value="POLYGLUTAMINE SYNTHESIS ACCESSORY PROTEIN RV0574C-RELATED"/>
    <property type="match status" value="1"/>
</dbReference>
<dbReference type="InterPro" id="IPR029052">
    <property type="entry name" value="Metallo-depent_PP-like"/>
</dbReference>
<protein>
    <recommendedName>
        <fullName evidence="12">Capsule synthesis protein CapA domain-containing protein</fullName>
    </recommendedName>
</protein>
<dbReference type="SUPFAM" id="SSF56601">
    <property type="entry name" value="beta-lactamase/transpeptidase-like"/>
    <property type="match status" value="1"/>
</dbReference>
<dbReference type="GO" id="GO:0006508">
    <property type="term" value="P:proteolysis"/>
    <property type="evidence" value="ECO:0007669"/>
    <property type="project" value="InterPro"/>
</dbReference>
<evidence type="ECO:0000256" key="3">
    <source>
        <dbReference type="ARBA" id="ARBA00022729"/>
    </source>
</evidence>
<dbReference type="Gene3D" id="3.40.710.10">
    <property type="entry name" value="DD-peptidase/beta-lactamase superfamily"/>
    <property type="match status" value="1"/>
</dbReference>
<evidence type="ECO:0000256" key="10">
    <source>
        <dbReference type="RuleBase" id="RU004016"/>
    </source>
</evidence>
<keyword evidence="4" id="KW-0378">Hydrolase</keyword>
<comment type="similarity">
    <text evidence="2 10">Belongs to the peptidase S11 family.</text>
</comment>
<dbReference type="GO" id="GO:0009252">
    <property type="term" value="P:peptidoglycan biosynthetic process"/>
    <property type="evidence" value="ECO:0007669"/>
    <property type="project" value="UniProtKB-KW"/>
</dbReference>
<dbReference type="SUPFAM" id="SSF56300">
    <property type="entry name" value="Metallo-dependent phosphatases"/>
    <property type="match status" value="1"/>
</dbReference>
<dbReference type="InterPro" id="IPR019079">
    <property type="entry name" value="Capsule_synth_CapA"/>
</dbReference>
<evidence type="ECO:0000256" key="5">
    <source>
        <dbReference type="ARBA" id="ARBA00022960"/>
    </source>
</evidence>
<comment type="caution">
    <text evidence="13">The sequence shown here is derived from an EMBL/GenBank/DDBJ whole genome shotgun (WGS) entry which is preliminary data.</text>
</comment>
<dbReference type="Gene3D" id="3.60.21.10">
    <property type="match status" value="1"/>
</dbReference>
<organism evidence="13 14">
    <name type="scientific">Candidatus Nomurabacteria bacterium RIFCSPLOWO2_01_FULL_39_17</name>
    <dbReference type="NCBI Taxonomy" id="1801770"/>
    <lineage>
        <taxon>Bacteria</taxon>
        <taxon>Candidatus Nomuraibacteriota</taxon>
    </lineage>
</organism>
<keyword evidence="11" id="KW-1133">Transmembrane helix</keyword>
<evidence type="ECO:0000256" key="2">
    <source>
        <dbReference type="ARBA" id="ARBA00007164"/>
    </source>
</evidence>
<evidence type="ECO:0000256" key="7">
    <source>
        <dbReference type="ARBA" id="ARBA00023316"/>
    </source>
</evidence>
<dbReference type="Pfam" id="PF00768">
    <property type="entry name" value="Peptidase_S11"/>
    <property type="match status" value="1"/>
</dbReference>
<dbReference type="GO" id="GO:0071555">
    <property type="term" value="P:cell wall organization"/>
    <property type="evidence" value="ECO:0007669"/>
    <property type="project" value="UniProtKB-KW"/>
</dbReference>
<dbReference type="PANTHER" id="PTHR33393:SF11">
    <property type="entry name" value="POLYGLUTAMINE SYNTHESIS ACCESSORY PROTEIN RV0574C-RELATED"/>
    <property type="match status" value="1"/>
</dbReference>
<dbReference type="GO" id="GO:0009002">
    <property type="term" value="F:serine-type D-Ala-D-Ala carboxypeptidase activity"/>
    <property type="evidence" value="ECO:0007669"/>
    <property type="project" value="InterPro"/>
</dbReference>
<proteinExistence type="inferred from homology"/>
<evidence type="ECO:0000256" key="6">
    <source>
        <dbReference type="ARBA" id="ARBA00022984"/>
    </source>
</evidence>
<evidence type="ECO:0000313" key="14">
    <source>
        <dbReference type="Proteomes" id="UP000179352"/>
    </source>
</evidence>
<reference evidence="13 14" key="1">
    <citation type="journal article" date="2016" name="Nat. Commun.">
        <title>Thousands of microbial genomes shed light on interconnected biogeochemical processes in an aquifer system.</title>
        <authorList>
            <person name="Anantharaman K."/>
            <person name="Brown C.T."/>
            <person name="Hug L.A."/>
            <person name="Sharon I."/>
            <person name="Castelle C.J."/>
            <person name="Probst A.J."/>
            <person name="Thomas B.C."/>
            <person name="Singh A."/>
            <person name="Wilkins M.J."/>
            <person name="Karaoz U."/>
            <person name="Brodie E.L."/>
            <person name="Williams K.H."/>
            <person name="Hubbard S.S."/>
            <person name="Banfield J.F."/>
        </authorList>
    </citation>
    <scope>NUCLEOTIDE SEQUENCE [LARGE SCALE GENOMIC DNA]</scope>
</reference>
<dbReference type="InterPro" id="IPR018044">
    <property type="entry name" value="Peptidase_S11"/>
</dbReference>
<feature type="active site" description="Acyl-ester intermediate" evidence="8">
    <location>
        <position position="97"/>
    </location>
</feature>
<dbReference type="AlphaFoldDB" id="A0A1F6WVK0"/>
<dbReference type="Proteomes" id="UP000179352">
    <property type="component" value="Unassembled WGS sequence"/>
</dbReference>
<dbReference type="CDD" id="cd07381">
    <property type="entry name" value="MPP_CapA"/>
    <property type="match status" value="1"/>
</dbReference>
<dbReference type="PRINTS" id="PR00725">
    <property type="entry name" value="DADACBPTASE1"/>
</dbReference>
<accession>A0A1F6WVK0</accession>
<dbReference type="STRING" id="1801770.A3A01_00780"/>
<dbReference type="InterPro" id="IPR052169">
    <property type="entry name" value="CW_Biosynth-Accessory"/>
</dbReference>
<gene>
    <name evidence="13" type="ORF">A3A01_00780</name>
</gene>
<evidence type="ECO:0000256" key="9">
    <source>
        <dbReference type="PIRSR" id="PIRSR618044-2"/>
    </source>
</evidence>
<evidence type="ECO:0000256" key="11">
    <source>
        <dbReference type="SAM" id="Phobius"/>
    </source>
</evidence>
<keyword evidence="6" id="KW-0573">Peptidoglycan synthesis</keyword>
<keyword evidence="11" id="KW-0472">Membrane</keyword>
<feature type="active site" description="Proton acceptor" evidence="8">
    <location>
        <position position="100"/>
    </location>
</feature>
<evidence type="ECO:0000313" key="13">
    <source>
        <dbReference type="EMBL" id="OGI85923.1"/>
    </source>
</evidence>
<feature type="binding site" evidence="9">
    <location>
        <position position="250"/>
    </location>
    <ligand>
        <name>substrate</name>
    </ligand>
</feature>
<evidence type="ECO:0000256" key="8">
    <source>
        <dbReference type="PIRSR" id="PIRSR618044-1"/>
    </source>
</evidence>
<dbReference type="GO" id="GO:0008360">
    <property type="term" value="P:regulation of cell shape"/>
    <property type="evidence" value="ECO:0007669"/>
    <property type="project" value="UniProtKB-KW"/>
</dbReference>
<feature type="transmembrane region" description="Helical" evidence="11">
    <location>
        <begin position="9"/>
        <end position="26"/>
    </location>
</feature>
<keyword evidence="5" id="KW-0133">Cell shape</keyword>
<evidence type="ECO:0000256" key="1">
    <source>
        <dbReference type="ARBA" id="ARBA00005662"/>
    </source>
</evidence>
<keyword evidence="3" id="KW-0732">Signal</keyword>
<feature type="active site" evidence="8">
    <location>
        <position position="152"/>
    </location>
</feature>
<name>A0A1F6WVK0_9BACT</name>
<keyword evidence="7" id="KW-0961">Cell wall biogenesis/degradation</keyword>
<dbReference type="InterPro" id="IPR001967">
    <property type="entry name" value="Peptidase_S11_N"/>
</dbReference>
<evidence type="ECO:0000259" key="12">
    <source>
        <dbReference type="SMART" id="SM00854"/>
    </source>
</evidence>
<dbReference type="InterPro" id="IPR012338">
    <property type="entry name" value="Beta-lactam/transpept-like"/>
</dbReference>
<keyword evidence="11" id="KW-0812">Transmembrane</keyword>
<dbReference type="SMART" id="SM00854">
    <property type="entry name" value="PGA_cap"/>
    <property type="match status" value="1"/>
</dbReference>
<dbReference type="EMBL" id="MFUU01000014">
    <property type="protein sequence ID" value="OGI85923.1"/>
    <property type="molecule type" value="Genomic_DNA"/>
</dbReference>
<evidence type="ECO:0000256" key="4">
    <source>
        <dbReference type="ARBA" id="ARBA00022801"/>
    </source>
</evidence>
<sequence length="620" mass="69791">MDNNNQKKAEFLCLVIITIIISFFIVKNINYEKFQQVDGMAETINAFALEETPKYFYFTKDTNKKPTVLAGSYIVGDATTNEIILTKNQDDKFPIASITKLMTAIISKENQNPEKLIQISKKVLATEGKNGNLLLNEKIKISDILYPLLLESSNDAAEALALHYGRDIFIEKMNEKAKDLDMDRTFFEDPSGLSPNNKSTALDLFKLAKYIKEQHPDLFKITTNQSYKKEDRVWSSNNQFLHTDGYIGGKSGYTNESKQTVISLLSLPLGKSDNRVIAIILLHSEDRVKDIENILKHLKKNVYYGTEFDALANWVKEKIGMTEVDNSDFITLAFIGDIMLDRGIKNSVKRNFGGDYGAFLGKLTILKNYDIVFANLEGTASDKGEDFGNLYSFRMDPSIVPALKGTGIDILSVANNHVGDWGRIAYLDTLSRLRENEILYTGGGNNLEEAKQPVIIEKYGMKIGFLGFSDKGPDWMKADKENAGILLASNPDLDEIIKNASGQVDYLVVSFHFGEEYQTKHDKRQEELAHRAIDNGAKIVIGTHPHVIEDMEVYKNSYIAYSLGNFIFDQGFSANTMRGMLLGIKLNKDGSMSAIRNIIQLNKLFQPDKIIKGKEEKIKF</sequence>